<dbReference type="PANTHER" id="PTHR30040:SF2">
    <property type="entry name" value="FAD:PROTEIN FMN TRANSFERASE"/>
    <property type="match status" value="1"/>
</dbReference>
<keyword evidence="4" id="KW-0285">Flavoprotein</keyword>
<dbReference type="Pfam" id="PF02424">
    <property type="entry name" value="ApbE"/>
    <property type="match status" value="1"/>
</dbReference>
<evidence type="ECO:0000256" key="5">
    <source>
        <dbReference type="ARBA" id="ARBA00022679"/>
    </source>
</evidence>
<gene>
    <name evidence="13" type="primary">apbE_2</name>
    <name evidence="12" type="ORF">COI09_05210</name>
    <name evidence="13" type="ORF">NCTC8554_02009</name>
</gene>
<evidence type="ECO:0000256" key="3">
    <source>
        <dbReference type="ARBA" id="ARBA00016337"/>
    </source>
</evidence>
<evidence type="ECO:0000256" key="1">
    <source>
        <dbReference type="ARBA" id="ARBA00001946"/>
    </source>
</evidence>
<dbReference type="InterPro" id="IPR003374">
    <property type="entry name" value="ApbE-like_sf"/>
</dbReference>
<dbReference type="SUPFAM" id="SSF143631">
    <property type="entry name" value="ApbE-like"/>
    <property type="match status" value="1"/>
</dbReference>
<evidence type="ECO:0000313" key="13">
    <source>
        <dbReference type="EMBL" id="SUA29976.1"/>
    </source>
</evidence>
<keyword evidence="7" id="KW-0274">FAD</keyword>
<evidence type="ECO:0000256" key="10">
    <source>
        <dbReference type="ARBA" id="ARBA00048540"/>
    </source>
</evidence>
<keyword evidence="6" id="KW-0479">Metal-binding</keyword>
<evidence type="ECO:0000313" key="15">
    <source>
        <dbReference type="Proteomes" id="UP000283829"/>
    </source>
</evidence>
<feature type="chain" id="PRO_5043133867" description="FAD:protein FMN transferase" evidence="11">
    <location>
        <begin position="32"/>
        <end position="341"/>
    </location>
</feature>
<keyword evidence="11" id="KW-0732">Signal</keyword>
<proteinExistence type="predicted"/>
<dbReference type="EMBL" id="UGRP01000002">
    <property type="protein sequence ID" value="SUA29976.1"/>
    <property type="molecule type" value="Genomic_DNA"/>
</dbReference>
<dbReference type="GO" id="GO:0016740">
    <property type="term" value="F:transferase activity"/>
    <property type="evidence" value="ECO:0007669"/>
    <property type="project" value="UniProtKB-KW"/>
</dbReference>
<keyword evidence="5 12" id="KW-0808">Transferase</keyword>
<accession>A0A0Y6R3I4</accession>
<evidence type="ECO:0000256" key="6">
    <source>
        <dbReference type="ARBA" id="ARBA00022723"/>
    </source>
</evidence>
<evidence type="ECO:0000313" key="14">
    <source>
        <dbReference type="Proteomes" id="UP000254176"/>
    </source>
</evidence>
<evidence type="ECO:0000256" key="9">
    <source>
        <dbReference type="ARBA" id="ARBA00031306"/>
    </source>
</evidence>
<dbReference type="RefSeq" id="WP_002222110.1">
    <property type="nucleotide sequence ID" value="NZ_CP020401.2"/>
</dbReference>
<dbReference type="PROSITE" id="PS51318">
    <property type="entry name" value="TAT"/>
    <property type="match status" value="1"/>
</dbReference>
<dbReference type="Proteomes" id="UP000254176">
    <property type="component" value="Unassembled WGS sequence"/>
</dbReference>
<evidence type="ECO:0000313" key="12">
    <source>
        <dbReference type="EMBL" id="RQJ67178.1"/>
    </source>
</evidence>
<dbReference type="EC" id="2.7.1.180" evidence="2"/>
<dbReference type="EMBL" id="NWXB01000007">
    <property type="protein sequence ID" value="RQJ67178.1"/>
    <property type="molecule type" value="Genomic_DNA"/>
</dbReference>
<sequence>MGRHFGRRRFLTVAAVAAAGAAVSFLPNPFAADGEKRNGDEKRNENVFFWKGVALGSGAELRLFGVDNRQAADLVNKVLAEVARLEKMFSLYREDSLISRLNRDGYLTSPPADFLELLSLCRDIHALTGGAFDPTVQALWKLYADYFAAHPDAETPPPQNSVDEALKRVGFGKVSFDDREIRFAEKGMGLSLNGIAQGYITDKVVALLKANGVPAALVDMGEIRGFDTNGRRTWNVGIRNPDDEEGVLANITMKDKAFATSGGYGTVMDKAGRFTHLFDPRTGVSTPRYKSISVMADDAAVADALSTAFSIMDLHLIRSVAESRQLKVWLLMPDNTLNEIG</sequence>
<evidence type="ECO:0000256" key="11">
    <source>
        <dbReference type="SAM" id="SignalP"/>
    </source>
</evidence>
<dbReference type="PANTHER" id="PTHR30040">
    <property type="entry name" value="THIAMINE BIOSYNTHESIS LIPOPROTEIN APBE"/>
    <property type="match status" value="1"/>
</dbReference>
<dbReference type="InterPro" id="IPR024932">
    <property type="entry name" value="ApbE"/>
</dbReference>
<organism evidence="12 15">
    <name type="scientific">Neisseria meningitidis</name>
    <dbReference type="NCBI Taxonomy" id="487"/>
    <lineage>
        <taxon>Bacteria</taxon>
        <taxon>Pseudomonadati</taxon>
        <taxon>Pseudomonadota</taxon>
        <taxon>Betaproteobacteria</taxon>
        <taxon>Neisseriales</taxon>
        <taxon>Neisseriaceae</taxon>
        <taxon>Neisseria</taxon>
    </lineage>
</organism>
<reference evidence="13 14" key="2">
    <citation type="submission" date="2018-06" db="EMBL/GenBank/DDBJ databases">
        <authorList>
            <consortium name="Pathogen Informatics"/>
            <person name="Doyle S."/>
        </authorList>
    </citation>
    <scope>NUCLEOTIDE SEQUENCE [LARGE SCALE GENOMIC DNA]</scope>
    <source>
        <strain evidence="13 14">NCTC8554</strain>
    </source>
</reference>
<dbReference type="InterPro" id="IPR006311">
    <property type="entry name" value="TAT_signal"/>
</dbReference>
<reference evidence="12 15" key="1">
    <citation type="submission" date="2017-09" db="EMBL/GenBank/DDBJ databases">
        <title>Phenotypic and genotypic characterization of Colombian isolates of Neisseria meningitidis recovered from invasive disease.</title>
        <authorList>
            <person name="Duarte C."/>
            <person name="Gabastou J.M."/>
            <person name="Moreno J."/>
        </authorList>
    </citation>
    <scope>NUCLEOTIDE SEQUENCE [LARGE SCALE GENOMIC DNA]</scope>
    <source>
        <strain evidence="12 15">INS-Nm1124</strain>
    </source>
</reference>
<keyword evidence="8" id="KW-0460">Magnesium</keyword>
<comment type="catalytic activity">
    <reaction evidence="10">
        <text>L-threonyl-[protein] + FAD = FMN-L-threonyl-[protein] + AMP + H(+)</text>
        <dbReference type="Rhea" id="RHEA:36847"/>
        <dbReference type="Rhea" id="RHEA-COMP:11060"/>
        <dbReference type="Rhea" id="RHEA-COMP:11061"/>
        <dbReference type="ChEBI" id="CHEBI:15378"/>
        <dbReference type="ChEBI" id="CHEBI:30013"/>
        <dbReference type="ChEBI" id="CHEBI:57692"/>
        <dbReference type="ChEBI" id="CHEBI:74257"/>
        <dbReference type="ChEBI" id="CHEBI:456215"/>
        <dbReference type="EC" id="2.7.1.180"/>
    </reaction>
</comment>
<protein>
    <recommendedName>
        <fullName evidence="3">FAD:protein FMN transferase</fullName>
        <ecNumber evidence="2">2.7.1.180</ecNumber>
    </recommendedName>
    <alternativeName>
        <fullName evidence="9">Flavin transferase</fullName>
    </alternativeName>
</protein>
<keyword evidence="13" id="KW-0449">Lipoprotein</keyword>
<dbReference type="Gene3D" id="3.10.520.10">
    <property type="entry name" value="ApbE-like domains"/>
    <property type="match status" value="1"/>
</dbReference>
<feature type="signal peptide" evidence="11">
    <location>
        <begin position="1"/>
        <end position="31"/>
    </location>
</feature>
<evidence type="ECO:0000256" key="8">
    <source>
        <dbReference type="ARBA" id="ARBA00022842"/>
    </source>
</evidence>
<evidence type="ECO:0000256" key="4">
    <source>
        <dbReference type="ARBA" id="ARBA00022630"/>
    </source>
</evidence>
<name>A0A0Y6R3I4_NEIME</name>
<evidence type="ECO:0000256" key="7">
    <source>
        <dbReference type="ARBA" id="ARBA00022827"/>
    </source>
</evidence>
<dbReference type="GO" id="GO:0046872">
    <property type="term" value="F:metal ion binding"/>
    <property type="evidence" value="ECO:0007669"/>
    <property type="project" value="UniProtKB-KW"/>
</dbReference>
<dbReference type="Proteomes" id="UP000283829">
    <property type="component" value="Unassembled WGS sequence"/>
</dbReference>
<comment type="cofactor">
    <cofactor evidence="1">
        <name>Mg(2+)</name>
        <dbReference type="ChEBI" id="CHEBI:18420"/>
    </cofactor>
</comment>
<evidence type="ECO:0000256" key="2">
    <source>
        <dbReference type="ARBA" id="ARBA00011955"/>
    </source>
</evidence>
<dbReference type="AlphaFoldDB" id="A0A0Y6R3I4"/>